<keyword evidence="6" id="KW-0408">Iron</keyword>
<keyword evidence="4" id="KW-0223">Dioxygenase</keyword>
<dbReference type="GO" id="GO:0016705">
    <property type="term" value="F:oxidoreductase activity, acting on paired donors, with incorporation or reduction of molecular oxygen"/>
    <property type="evidence" value="ECO:0007669"/>
    <property type="project" value="InterPro"/>
</dbReference>
<dbReference type="EMBL" id="MVFC01000001">
    <property type="protein sequence ID" value="OON82754.1"/>
    <property type="molecule type" value="Genomic_DNA"/>
</dbReference>
<reference evidence="8 9" key="1">
    <citation type="submission" date="2017-02" db="EMBL/GenBank/DDBJ databases">
        <title>Draft Genome Sequence of Streptomyces tsukubaensis F601, a Producer of the immunosuppressant tacrolimus FK506.</title>
        <authorList>
            <person name="Zong G."/>
            <person name="Zhong C."/>
            <person name="Fu J."/>
            <person name="Qin R."/>
            <person name="Cao G."/>
        </authorList>
    </citation>
    <scope>NUCLEOTIDE SEQUENCE [LARGE SCALE GENOMIC DNA]</scope>
    <source>
        <strain evidence="8 9">F601</strain>
    </source>
</reference>
<dbReference type="GO" id="GO:0005506">
    <property type="term" value="F:iron ion binding"/>
    <property type="evidence" value="ECO:0007669"/>
    <property type="project" value="InterPro"/>
</dbReference>
<evidence type="ECO:0000256" key="2">
    <source>
        <dbReference type="ARBA" id="ARBA00022723"/>
    </source>
</evidence>
<dbReference type="InterPro" id="IPR005123">
    <property type="entry name" value="Oxoglu/Fe-dep_dioxygenase_dom"/>
</dbReference>
<dbReference type="Gene3D" id="2.60.120.620">
    <property type="entry name" value="q2cbj1_9rhob like domain"/>
    <property type="match status" value="1"/>
</dbReference>
<dbReference type="GO" id="GO:0051213">
    <property type="term" value="F:dioxygenase activity"/>
    <property type="evidence" value="ECO:0007669"/>
    <property type="project" value="UniProtKB-KW"/>
</dbReference>
<dbReference type="SMART" id="SM00702">
    <property type="entry name" value="P4Hc"/>
    <property type="match status" value="1"/>
</dbReference>
<dbReference type="STRING" id="83656.B1H18_01565"/>
<protein>
    <recommendedName>
        <fullName evidence="7">Fe2OG dioxygenase domain-containing protein</fullName>
    </recommendedName>
</protein>
<dbReference type="InterPro" id="IPR044862">
    <property type="entry name" value="Pro_4_hyd_alph_FE2OG_OXY"/>
</dbReference>
<evidence type="ECO:0000256" key="6">
    <source>
        <dbReference type="ARBA" id="ARBA00023004"/>
    </source>
</evidence>
<evidence type="ECO:0000256" key="3">
    <source>
        <dbReference type="ARBA" id="ARBA00022896"/>
    </source>
</evidence>
<dbReference type="Proteomes" id="UP000190539">
    <property type="component" value="Unassembled WGS sequence"/>
</dbReference>
<dbReference type="InterPro" id="IPR006620">
    <property type="entry name" value="Pro_4_hyd_alph"/>
</dbReference>
<name>A0A1V4AFD8_9ACTN</name>
<evidence type="ECO:0000313" key="9">
    <source>
        <dbReference type="Proteomes" id="UP000190539"/>
    </source>
</evidence>
<keyword evidence="3" id="KW-0847">Vitamin C</keyword>
<dbReference type="AlphaFoldDB" id="A0A1V4AFD8"/>
<proteinExistence type="predicted"/>
<evidence type="ECO:0000259" key="7">
    <source>
        <dbReference type="PROSITE" id="PS51471"/>
    </source>
</evidence>
<dbReference type="RefSeq" id="WP_077963985.1">
    <property type="nucleotide sequence ID" value="NZ_CP045178.1"/>
</dbReference>
<keyword evidence="9" id="KW-1185">Reference proteome</keyword>
<evidence type="ECO:0000313" key="8">
    <source>
        <dbReference type="EMBL" id="OON82754.1"/>
    </source>
</evidence>
<evidence type="ECO:0000256" key="4">
    <source>
        <dbReference type="ARBA" id="ARBA00022964"/>
    </source>
</evidence>
<dbReference type="OrthoDB" id="484647at2"/>
<keyword evidence="2" id="KW-0479">Metal-binding</keyword>
<organism evidence="8 9">
    <name type="scientific">Streptomyces tsukubensis</name>
    <dbReference type="NCBI Taxonomy" id="83656"/>
    <lineage>
        <taxon>Bacteria</taxon>
        <taxon>Bacillati</taxon>
        <taxon>Actinomycetota</taxon>
        <taxon>Actinomycetes</taxon>
        <taxon>Kitasatosporales</taxon>
        <taxon>Streptomycetaceae</taxon>
        <taxon>Streptomyces</taxon>
    </lineage>
</organism>
<sequence>MSQLLDLDALMATPLAEEPYPWTLLPHALRGQKVARTLEAEFPTRGFRTTERRGGAPGGKGYHTRNLTLVADGGAVAAGLSHLSPRWRELVAELSSPAYRRAVEELTGRPLDGARLAVRAVRYGPGGWIDPHTDRADKLVTQTWYFNSGWRDGWAGSLRILRSPDPADAAADIIPRLGQSVVLVPSDRSWHAVTPVSAAATEERKTLLVHFVAP</sequence>
<accession>A0A1V4AFD8</accession>
<dbReference type="GO" id="GO:0031418">
    <property type="term" value="F:L-ascorbic acid binding"/>
    <property type="evidence" value="ECO:0007669"/>
    <property type="project" value="UniProtKB-KW"/>
</dbReference>
<keyword evidence="5" id="KW-0560">Oxidoreductase</keyword>
<comment type="cofactor">
    <cofactor evidence="1">
        <name>L-ascorbate</name>
        <dbReference type="ChEBI" id="CHEBI:38290"/>
    </cofactor>
</comment>
<dbReference type="PROSITE" id="PS51471">
    <property type="entry name" value="FE2OG_OXY"/>
    <property type="match status" value="1"/>
</dbReference>
<feature type="domain" description="Fe2OG dioxygenase" evidence="7">
    <location>
        <begin position="110"/>
        <end position="214"/>
    </location>
</feature>
<evidence type="ECO:0000256" key="1">
    <source>
        <dbReference type="ARBA" id="ARBA00001961"/>
    </source>
</evidence>
<dbReference type="Pfam" id="PF13640">
    <property type="entry name" value="2OG-FeII_Oxy_3"/>
    <property type="match status" value="1"/>
</dbReference>
<gene>
    <name evidence="8" type="ORF">B1H18_01565</name>
</gene>
<comment type="caution">
    <text evidence="8">The sequence shown here is derived from an EMBL/GenBank/DDBJ whole genome shotgun (WGS) entry which is preliminary data.</text>
</comment>
<evidence type="ECO:0000256" key="5">
    <source>
        <dbReference type="ARBA" id="ARBA00023002"/>
    </source>
</evidence>